<feature type="compositionally biased region" description="Low complexity" evidence="1">
    <location>
        <begin position="71"/>
        <end position="86"/>
    </location>
</feature>
<protein>
    <submittedName>
        <fullName evidence="2">Uncharacterized protein</fullName>
    </submittedName>
</protein>
<evidence type="ECO:0000256" key="1">
    <source>
        <dbReference type="SAM" id="MobiDB-lite"/>
    </source>
</evidence>
<sequence length="343" mass="36381">MPPSNSSPTPSRILPGTGGISSDTKSTPQKRPSRMASSGHISTRSDVSSYVMTRSGSVDPNFYSTPVRPTSSAGMSSESSSAYSRADTPDCHGRPDSISPVSAAASSPGAAAGDWGDGTIKSRKEGAAAMQRLHSPLLFPDLRWHMRTIPLPLPPWIPRVLNGRLVLRVCCCSNIPSSAAVPGQMASRMGDCALACFALLCLLAILISSLGSSTRGSGCEDWIARRALVLPHAALWLLVELSGPSLGIGLASSRSSAKTQSRPCWGKQKTRHTASKQASKASKQHLNIPVAVPVQCSHQRKHRAIQNLPPLFGFSAHARTITNMLRSVPVRVLSRYLSLGSLC</sequence>
<name>A0A3N4LYJ4_9PEZI</name>
<evidence type="ECO:0000313" key="2">
    <source>
        <dbReference type="EMBL" id="RPB27964.1"/>
    </source>
</evidence>
<keyword evidence="3" id="KW-1185">Reference proteome</keyword>
<feature type="compositionally biased region" description="Polar residues" evidence="1">
    <location>
        <begin position="1"/>
        <end position="10"/>
    </location>
</feature>
<gene>
    <name evidence="2" type="ORF">L211DRAFT_845953</name>
</gene>
<evidence type="ECO:0000313" key="3">
    <source>
        <dbReference type="Proteomes" id="UP000267821"/>
    </source>
</evidence>
<accession>A0A3N4LYJ4</accession>
<feature type="region of interest" description="Disordered" evidence="1">
    <location>
        <begin position="1"/>
        <end position="120"/>
    </location>
</feature>
<proteinExistence type="predicted"/>
<dbReference type="Proteomes" id="UP000267821">
    <property type="component" value="Unassembled WGS sequence"/>
</dbReference>
<feature type="region of interest" description="Disordered" evidence="1">
    <location>
        <begin position="258"/>
        <end position="284"/>
    </location>
</feature>
<organism evidence="2 3">
    <name type="scientific">Terfezia boudieri ATCC MYA-4762</name>
    <dbReference type="NCBI Taxonomy" id="1051890"/>
    <lineage>
        <taxon>Eukaryota</taxon>
        <taxon>Fungi</taxon>
        <taxon>Dikarya</taxon>
        <taxon>Ascomycota</taxon>
        <taxon>Pezizomycotina</taxon>
        <taxon>Pezizomycetes</taxon>
        <taxon>Pezizales</taxon>
        <taxon>Pezizaceae</taxon>
        <taxon>Terfezia</taxon>
    </lineage>
</organism>
<reference evidence="2 3" key="1">
    <citation type="journal article" date="2018" name="Nat. Ecol. Evol.">
        <title>Pezizomycetes genomes reveal the molecular basis of ectomycorrhizal truffle lifestyle.</title>
        <authorList>
            <person name="Murat C."/>
            <person name="Payen T."/>
            <person name="Noel B."/>
            <person name="Kuo A."/>
            <person name="Morin E."/>
            <person name="Chen J."/>
            <person name="Kohler A."/>
            <person name="Krizsan K."/>
            <person name="Balestrini R."/>
            <person name="Da Silva C."/>
            <person name="Montanini B."/>
            <person name="Hainaut M."/>
            <person name="Levati E."/>
            <person name="Barry K.W."/>
            <person name="Belfiori B."/>
            <person name="Cichocki N."/>
            <person name="Clum A."/>
            <person name="Dockter R.B."/>
            <person name="Fauchery L."/>
            <person name="Guy J."/>
            <person name="Iotti M."/>
            <person name="Le Tacon F."/>
            <person name="Lindquist E.A."/>
            <person name="Lipzen A."/>
            <person name="Malagnac F."/>
            <person name="Mello A."/>
            <person name="Molinier V."/>
            <person name="Miyauchi S."/>
            <person name="Poulain J."/>
            <person name="Riccioni C."/>
            <person name="Rubini A."/>
            <person name="Sitrit Y."/>
            <person name="Splivallo R."/>
            <person name="Traeger S."/>
            <person name="Wang M."/>
            <person name="Zifcakova L."/>
            <person name="Wipf D."/>
            <person name="Zambonelli A."/>
            <person name="Paolocci F."/>
            <person name="Nowrousian M."/>
            <person name="Ottonello S."/>
            <person name="Baldrian P."/>
            <person name="Spatafora J.W."/>
            <person name="Henrissat B."/>
            <person name="Nagy L.G."/>
            <person name="Aury J.M."/>
            <person name="Wincker P."/>
            <person name="Grigoriev I.V."/>
            <person name="Bonfante P."/>
            <person name="Martin F.M."/>
        </authorList>
    </citation>
    <scope>NUCLEOTIDE SEQUENCE [LARGE SCALE GENOMIC DNA]</scope>
    <source>
        <strain evidence="2 3">ATCC MYA-4762</strain>
    </source>
</reference>
<dbReference type="AlphaFoldDB" id="A0A3N4LYJ4"/>
<dbReference type="EMBL" id="ML121530">
    <property type="protein sequence ID" value="RPB27964.1"/>
    <property type="molecule type" value="Genomic_DNA"/>
</dbReference>
<feature type="compositionally biased region" description="Polar residues" evidence="1">
    <location>
        <begin position="275"/>
        <end position="284"/>
    </location>
</feature>
<feature type="compositionally biased region" description="Low complexity" evidence="1">
    <location>
        <begin position="96"/>
        <end position="118"/>
    </location>
</feature>
<feature type="compositionally biased region" description="Polar residues" evidence="1">
    <location>
        <begin position="20"/>
        <end position="70"/>
    </location>
</feature>
<dbReference type="InParanoid" id="A0A3N4LYJ4"/>